<dbReference type="Pfam" id="PF00440">
    <property type="entry name" value="TetR_N"/>
    <property type="match status" value="1"/>
</dbReference>
<dbReference type="Proteomes" id="UP000000328">
    <property type="component" value="Chromosome"/>
</dbReference>
<dbReference type="Gene3D" id="1.10.357.10">
    <property type="entry name" value="Tetracycline Repressor, domain 2"/>
    <property type="match status" value="1"/>
</dbReference>
<evidence type="ECO:0000313" key="8">
    <source>
        <dbReference type="Proteomes" id="UP000000328"/>
    </source>
</evidence>
<dbReference type="InterPro" id="IPR050109">
    <property type="entry name" value="HTH-type_TetR-like_transc_reg"/>
</dbReference>
<dbReference type="SUPFAM" id="SSF46689">
    <property type="entry name" value="Homeodomain-like"/>
    <property type="match status" value="1"/>
</dbReference>
<dbReference type="Pfam" id="PF21597">
    <property type="entry name" value="TetR_C_43"/>
    <property type="match status" value="1"/>
</dbReference>
<dbReference type="OrthoDB" id="9795011at2"/>
<evidence type="ECO:0000256" key="1">
    <source>
        <dbReference type="ARBA" id="ARBA00023015"/>
    </source>
</evidence>
<dbReference type="SUPFAM" id="SSF48498">
    <property type="entry name" value="Tetracyclin repressor-like, C-terminal domain"/>
    <property type="match status" value="1"/>
</dbReference>
<dbReference type="eggNOG" id="COG1309">
    <property type="taxonomic scope" value="Bacteria"/>
</dbReference>
<dbReference type="PANTHER" id="PTHR30055">
    <property type="entry name" value="HTH-TYPE TRANSCRIPTIONAL REGULATOR RUTR"/>
    <property type="match status" value="1"/>
</dbReference>
<feature type="DNA-binding region" description="H-T-H motif" evidence="4">
    <location>
        <begin position="55"/>
        <end position="74"/>
    </location>
</feature>
<dbReference type="PANTHER" id="PTHR30055:SF234">
    <property type="entry name" value="HTH-TYPE TRANSCRIPTIONAL REGULATOR BETI"/>
    <property type="match status" value="1"/>
</dbReference>
<dbReference type="InterPro" id="IPR036271">
    <property type="entry name" value="Tet_transcr_reg_TetR-rel_C_sf"/>
</dbReference>
<gene>
    <name evidence="7" type="ordered locus">AMED_7148</name>
</gene>
<protein>
    <submittedName>
        <fullName evidence="7">TetR family transcriptional regulator</fullName>
    </submittedName>
</protein>
<dbReference type="HOGENOM" id="CLU_069356_17_0_11"/>
<accession>A0A0H3DD67</accession>
<keyword evidence="3" id="KW-0804">Transcription</keyword>
<keyword evidence="2 4" id="KW-0238">DNA-binding</keyword>
<dbReference type="GO" id="GO:0003700">
    <property type="term" value="F:DNA-binding transcription factor activity"/>
    <property type="evidence" value="ECO:0007669"/>
    <property type="project" value="TreeGrafter"/>
</dbReference>
<feature type="domain" description="HTH tetR-type" evidence="6">
    <location>
        <begin position="33"/>
        <end position="92"/>
    </location>
</feature>
<keyword evidence="1" id="KW-0805">Transcription regulation</keyword>
<evidence type="ECO:0000259" key="6">
    <source>
        <dbReference type="PROSITE" id="PS50977"/>
    </source>
</evidence>
<name>A0A0H3DD67_AMYMU</name>
<feature type="compositionally biased region" description="Basic and acidic residues" evidence="5">
    <location>
        <begin position="7"/>
        <end position="22"/>
    </location>
</feature>
<reference evidence="7 8" key="1">
    <citation type="journal article" date="2010" name="Cell Res.">
        <title>Complete genome sequence of the rifamycin SV-producing Amycolatopsis mediterranei U32 revealed its genetic characteristics in phylogeny and metabolism.</title>
        <authorList>
            <person name="Zhao W."/>
            <person name="Zhong Y."/>
            <person name="Yuan H."/>
            <person name="Wang J."/>
            <person name="Zheng H."/>
            <person name="Wang Y."/>
            <person name="Cen X."/>
            <person name="Xu F."/>
            <person name="Bai J."/>
            <person name="Han X."/>
            <person name="Lu G."/>
            <person name="Zhu Y."/>
            <person name="Shao Z."/>
            <person name="Yan H."/>
            <person name="Li C."/>
            <person name="Peng N."/>
            <person name="Zhang Z."/>
            <person name="Zhang Y."/>
            <person name="Lin W."/>
            <person name="Fan Y."/>
            <person name="Qin Z."/>
            <person name="Hu Y."/>
            <person name="Zhu B."/>
            <person name="Wang S."/>
            <person name="Ding X."/>
            <person name="Zhao G.P."/>
        </authorList>
    </citation>
    <scope>NUCLEOTIDE SEQUENCE [LARGE SCALE GENOMIC DNA]</scope>
    <source>
        <strain evidence="8">U-32</strain>
    </source>
</reference>
<dbReference type="InterPro" id="IPR049445">
    <property type="entry name" value="TetR_SbtR-like_C"/>
</dbReference>
<evidence type="ECO:0000256" key="2">
    <source>
        <dbReference type="ARBA" id="ARBA00023125"/>
    </source>
</evidence>
<dbReference type="PATRIC" id="fig|749927.5.peg.7435"/>
<dbReference type="InterPro" id="IPR009057">
    <property type="entry name" value="Homeodomain-like_sf"/>
</dbReference>
<dbReference type="KEGG" id="amd:AMED_7148"/>
<proteinExistence type="predicted"/>
<feature type="region of interest" description="Disordered" evidence="5">
    <location>
        <begin position="1"/>
        <end position="30"/>
    </location>
</feature>
<sequence>MMGAMGRADHETPGQIAEHDDGQDSAPLRVDAERNRERILDAARRVFAAEGIEVSMSAVARAAGVGVATLFRRFPTREDLLDAVFADTMRGYVEAAEIAEADPDPWNGFTGYIRAVCSMQVANRGFADVLTMTFPAAAHLEEHRARAYEGFLRLIDAAKAAGKLRPDFADQDMVVLLMANAGVITAAGATAPDSSARLVAYLIQAFTAPQSATLPPPPDPDALAHAMLGLDCAGNEKSE</sequence>
<evidence type="ECO:0000256" key="3">
    <source>
        <dbReference type="ARBA" id="ARBA00023163"/>
    </source>
</evidence>
<dbReference type="AlphaFoldDB" id="A0A0H3DD67"/>
<dbReference type="GO" id="GO:0000976">
    <property type="term" value="F:transcription cis-regulatory region binding"/>
    <property type="evidence" value="ECO:0007669"/>
    <property type="project" value="TreeGrafter"/>
</dbReference>
<organism evidence="7 8">
    <name type="scientific">Amycolatopsis mediterranei (strain U-32)</name>
    <dbReference type="NCBI Taxonomy" id="749927"/>
    <lineage>
        <taxon>Bacteria</taxon>
        <taxon>Bacillati</taxon>
        <taxon>Actinomycetota</taxon>
        <taxon>Actinomycetes</taxon>
        <taxon>Pseudonocardiales</taxon>
        <taxon>Pseudonocardiaceae</taxon>
        <taxon>Amycolatopsis</taxon>
    </lineage>
</organism>
<dbReference type="PROSITE" id="PS50977">
    <property type="entry name" value="HTH_TETR_2"/>
    <property type="match status" value="1"/>
</dbReference>
<evidence type="ECO:0000313" key="7">
    <source>
        <dbReference type="EMBL" id="ADJ48865.1"/>
    </source>
</evidence>
<dbReference type="PRINTS" id="PR00455">
    <property type="entry name" value="HTHTETR"/>
</dbReference>
<evidence type="ECO:0000256" key="4">
    <source>
        <dbReference type="PROSITE-ProRule" id="PRU00335"/>
    </source>
</evidence>
<dbReference type="EMBL" id="CP002000">
    <property type="protein sequence ID" value="ADJ48865.1"/>
    <property type="molecule type" value="Genomic_DNA"/>
</dbReference>
<evidence type="ECO:0000256" key="5">
    <source>
        <dbReference type="SAM" id="MobiDB-lite"/>
    </source>
</evidence>
<dbReference type="InterPro" id="IPR001647">
    <property type="entry name" value="HTH_TetR"/>
</dbReference>